<evidence type="ECO:0000256" key="1">
    <source>
        <dbReference type="SAM" id="SignalP"/>
    </source>
</evidence>
<keyword evidence="3" id="KW-1185">Reference proteome</keyword>
<proteinExistence type="predicted"/>
<dbReference type="RefSeq" id="WP_186917908.1">
    <property type="nucleotide sequence ID" value="NZ_JACOFZ010000012.1"/>
</dbReference>
<sequence>MKKLAPAFIAALLLMQTVYAMAQQTANVKDPSIGIVLDLQGQAKVLDQAQGRKLQLLSYLKQNEQVQLEQGAKLSVSLYANRSVYRFVGPAVLVAEKDQIRLIKGAAPEVKQVKEKLVAGAESGQLLTGAIRMRQLPPKIAVLTPENGAVLLGAPKELNWASVEKANYEIRIVDEDENLIIEAQSASQTWMLPAALQFASGKAYKWNVSFISERDGARYSTSGEFRLADETTRIELSKLRPTDDAVIEEWVLYAAHLQSLGLFQEARATWKRIGQTRPDLERSMESK</sequence>
<comment type="caution">
    <text evidence="2">The sequence shown here is derived from an EMBL/GenBank/DDBJ whole genome shotgun (WGS) entry which is preliminary data.</text>
</comment>
<accession>A0A923HSQ1</accession>
<evidence type="ECO:0000313" key="2">
    <source>
        <dbReference type="EMBL" id="MBC3883283.1"/>
    </source>
</evidence>
<name>A0A923HSQ1_9BURK</name>
<feature type="chain" id="PRO_5037756739" description="FecR family protein" evidence="1">
    <location>
        <begin position="23"/>
        <end position="287"/>
    </location>
</feature>
<organism evidence="2 3">
    <name type="scientific">Undibacterium nitidum</name>
    <dbReference type="NCBI Taxonomy" id="2762298"/>
    <lineage>
        <taxon>Bacteria</taxon>
        <taxon>Pseudomonadati</taxon>
        <taxon>Pseudomonadota</taxon>
        <taxon>Betaproteobacteria</taxon>
        <taxon>Burkholderiales</taxon>
        <taxon>Oxalobacteraceae</taxon>
        <taxon>Undibacterium</taxon>
    </lineage>
</organism>
<dbReference type="AlphaFoldDB" id="A0A923HSQ1"/>
<evidence type="ECO:0008006" key="4">
    <source>
        <dbReference type="Google" id="ProtNLM"/>
    </source>
</evidence>
<feature type="signal peptide" evidence="1">
    <location>
        <begin position="1"/>
        <end position="22"/>
    </location>
</feature>
<protein>
    <recommendedName>
        <fullName evidence="4">FecR family protein</fullName>
    </recommendedName>
</protein>
<gene>
    <name evidence="2" type="ORF">H8K36_17970</name>
</gene>
<dbReference type="Proteomes" id="UP000627446">
    <property type="component" value="Unassembled WGS sequence"/>
</dbReference>
<evidence type="ECO:0000313" key="3">
    <source>
        <dbReference type="Proteomes" id="UP000627446"/>
    </source>
</evidence>
<reference evidence="2" key="1">
    <citation type="submission" date="2020-08" db="EMBL/GenBank/DDBJ databases">
        <title>Novel species isolated from subtropical streams in China.</title>
        <authorList>
            <person name="Lu H."/>
        </authorList>
    </citation>
    <scope>NUCLEOTIDE SEQUENCE</scope>
    <source>
        <strain evidence="2">LX22W</strain>
    </source>
</reference>
<dbReference type="EMBL" id="JACOFZ010000012">
    <property type="protein sequence ID" value="MBC3883283.1"/>
    <property type="molecule type" value="Genomic_DNA"/>
</dbReference>
<keyword evidence="1" id="KW-0732">Signal</keyword>